<reference evidence="1 2" key="1">
    <citation type="submission" date="2021-10" db="EMBL/GenBank/DDBJ databases">
        <authorList>
            <person name="Chen M."/>
        </authorList>
    </citation>
    <scope>NUCLEOTIDE SEQUENCE [LARGE SCALE GENOMIC DNA]</scope>
    <source>
        <strain evidence="1 2">H3-26</strain>
    </source>
</reference>
<dbReference type="RefSeq" id="WP_226763483.1">
    <property type="nucleotide sequence ID" value="NZ_JAJAWG010000002.1"/>
</dbReference>
<organism evidence="1 2">
    <name type="scientific">Deefgea salmonis</name>
    <dbReference type="NCBI Taxonomy" id="2875502"/>
    <lineage>
        <taxon>Bacteria</taxon>
        <taxon>Pseudomonadati</taxon>
        <taxon>Pseudomonadota</taxon>
        <taxon>Betaproteobacteria</taxon>
        <taxon>Neisseriales</taxon>
        <taxon>Chitinibacteraceae</taxon>
        <taxon>Deefgea</taxon>
    </lineage>
</organism>
<evidence type="ECO:0000313" key="1">
    <source>
        <dbReference type="EMBL" id="MCB5195693.1"/>
    </source>
</evidence>
<dbReference type="Pfam" id="PF14281">
    <property type="entry name" value="PDDEXK_4"/>
    <property type="match status" value="1"/>
</dbReference>
<gene>
    <name evidence="1" type="ORF">LG219_05250</name>
</gene>
<keyword evidence="2" id="KW-1185">Reference proteome</keyword>
<proteinExistence type="predicted"/>
<dbReference type="Proteomes" id="UP001198034">
    <property type="component" value="Unassembled WGS sequence"/>
</dbReference>
<evidence type="ECO:0000313" key="2">
    <source>
        <dbReference type="Proteomes" id="UP001198034"/>
    </source>
</evidence>
<name>A0ABS8BIY2_9NEIS</name>
<accession>A0ABS8BIY2</accession>
<dbReference type="InterPro" id="IPR029470">
    <property type="entry name" value="PDDEXK_4"/>
</dbReference>
<protein>
    <submittedName>
        <fullName evidence="1">PD-(D/E)XK nuclease family protein</fullName>
    </submittedName>
</protein>
<comment type="caution">
    <text evidence="1">The sequence shown here is derived from an EMBL/GenBank/DDBJ whole genome shotgun (WGS) entry which is preliminary data.</text>
</comment>
<sequence length="271" mass="30467">MQTHALHVTQLTGFFDGLNRLKAQPKGAVALTTKLQSFFTQITPLLRNLRPTKLTPEINVDQLHLWFNALKAPIDRAKQGAFSFNPWITANVKRDEVRNSAILAWLLNPKGNHGLGKLALKVLTGGVSNSDLTLNIADSRYCTVRTESNPDGSRTNRVDIEIDAELFYLLIEVKIDAPEGVDQLSRYGALCEKRAHGRPWAIIFLTPNKSPPKTAGAHENKITTISWAQLSHWISKELRQHISAQQGESVERQEILAQECVKHFLSYIRNF</sequence>
<dbReference type="EMBL" id="JAJAWG010000002">
    <property type="protein sequence ID" value="MCB5195693.1"/>
    <property type="molecule type" value="Genomic_DNA"/>
</dbReference>